<dbReference type="eggNOG" id="ENOG502SQ9W">
    <property type="taxonomic scope" value="Eukaryota"/>
</dbReference>
<feature type="region of interest" description="Disordered" evidence="1">
    <location>
        <begin position="262"/>
        <end position="283"/>
    </location>
</feature>
<gene>
    <name evidence="3" type="ORF">WG66_2285</name>
</gene>
<feature type="region of interest" description="Disordered" evidence="1">
    <location>
        <begin position="444"/>
        <end position="482"/>
    </location>
</feature>
<feature type="transmembrane region" description="Helical" evidence="2">
    <location>
        <begin position="111"/>
        <end position="134"/>
    </location>
</feature>
<evidence type="ECO:0000256" key="1">
    <source>
        <dbReference type="SAM" id="MobiDB-lite"/>
    </source>
</evidence>
<evidence type="ECO:0000313" key="3">
    <source>
        <dbReference type="EMBL" id="KTB45132.1"/>
    </source>
</evidence>
<feature type="transmembrane region" description="Helical" evidence="2">
    <location>
        <begin position="499"/>
        <end position="519"/>
    </location>
</feature>
<dbReference type="AlphaFoldDB" id="A0A0W0G9B9"/>
<keyword evidence="2" id="KW-0472">Membrane</keyword>
<name>A0A0W0G9B9_MONRR</name>
<feature type="transmembrane region" description="Helical" evidence="2">
    <location>
        <begin position="35"/>
        <end position="58"/>
    </location>
</feature>
<feature type="transmembrane region" description="Helical" evidence="2">
    <location>
        <begin position="70"/>
        <end position="91"/>
    </location>
</feature>
<protein>
    <submittedName>
        <fullName evidence="3">Uncharacterized protein</fullName>
    </submittedName>
</protein>
<organism evidence="3 4">
    <name type="scientific">Moniliophthora roreri</name>
    <name type="common">Frosty pod rot fungus</name>
    <name type="synonym">Monilia roreri</name>
    <dbReference type="NCBI Taxonomy" id="221103"/>
    <lineage>
        <taxon>Eukaryota</taxon>
        <taxon>Fungi</taxon>
        <taxon>Dikarya</taxon>
        <taxon>Basidiomycota</taxon>
        <taxon>Agaricomycotina</taxon>
        <taxon>Agaricomycetes</taxon>
        <taxon>Agaricomycetidae</taxon>
        <taxon>Agaricales</taxon>
        <taxon>Marasmiineae</taxon>
        <taxon>Marasmiaceae</taxon>
        <taxon>Moniliophthora</taxon>
    </lineage>
</organism>
<reference evidence="3 4" key="1">
    <citation type="submission" date="2015-12" db="EMBL/GenBank/DDBJ databases">
        <title>Draft genome sequence of Moniliophthora roreri, the causal agent of frosty pod rot of cacao.</title>
        <authorList>
            <person name="Aime M.C."/>
            <person name="Diaz-Valderrama J.R."/>
            <person name="Kijpornyongpan T."/>
            <person name="Phillips-Mora W."/>
        </authorList>
    </citation>
    <scope>NUCLEOTIDE SEQUENCE [LARGE SCALE GENOMIC DNA]</scope>
    <source>
        <strain evidence="3 4">MCA 2952</strain>
    </source>
</reference>
<dbReference type="Proteomes" id="UP000054988">
    <property type="component" value="Unassembled WGS sequence"/>
</dbReference>
<feature type="region of interest" description="Disordered" evidence="1">
    <location>
        <begin position="308"/>
        <end position="355"/>
    </location>
</feature>
<keyword evidence="2" id="KW-0812">Transmembrane</keyword>
<feature type="transmembrane region" description="Helical" evidence="2">
    <location>
        <begin position="154"/>
        <end position="175"/>
    </location>
</feature>
<feature type="transmembrane region" description="Helical" evidence="2">
    <location>
        <begin position="539"/>
        <end position="559"/>
    </location>
</feature>
<feature type="compositionally biased region" description="Polar residues" evidence="1">
    <location>
        <begin position="326"/>
        <end position="335"/>
    </location>
</feature>
<evidence type="ECO:0000313" key="4">
    <source>
        <dbReference type="Proteomes" id="UP000054988"/>
    </source>
</evidence>
<comment type="caution">
    <text evidence="3">The sequence shown here is derived from an EMBL/GenBank/DDBJ whole genome shotgun (WGS) entry which is preliminary data.</text>
</comment>
<feature type="compositionally biased region" description="Polar residues" evidence="1">
    <location>
        <begin position="268"/>
        <end position="283"/>
    </location>
</feature>
<evidence type="ECO:0000256" key="2">
    <source>
        <dbReference type="SAM" id="Phobius"/>
    </source>
</evidence>
<dbReference type="PROSITE" id="PS51257">
    <property type="entry name" value="PROKAR_LIPOPROTEIN"/>
    <property type="match status" value="1"/>
</dbReference>
<proteinExistence type="predicted"/>
<sequence>MPPLALKVIRFILSLSGLISCWTVLGTLAHAERSYWAPVVYCMGCTIVEGIFCIGMVWHMDPSSMPPIFFQTLLTGFGYFLVTGISSVFAFHTVFKPASIKRYAIPWRPLYIIPVIIFPTCAFLAQVLAVLVFDAAQPEDDLQCDATNPLWVRFLGYAGTPLAFYLLFFFTCLLWHTWLPWTYTDNPANNQTHLTSLPKRKARFGFRKTPHPHSLPRTPTRILPSPSPSTNANLRTEPARVPISPGFESPVLSARQFHLPFSPPLSPDASTSSPVDAGTSDSFPWTKQIHRHANNDDHYEFDTSHTATRSYRHHHDNNIKGRSQHDLSTSRSSTLEGHRPSDFDEEDDVSIPDSTVSYLNEYKENERQSGDTYRKSDDIEKVVRGQGHTRNSTLDWDDLSSLRWNRGANGGEYDNDEYQKDGYDVVEAIRGKMHGSRHTRAYNHYYGPGKRATTEESYDATTEEATGRHDSHELRASPRTTPIANRPTKSSIIWRIIKVQLPITLVLLLSTLSTLIDIIRQRSTPTESENIRPPTPFGTQHVALLLLAWGPVFAFFPLVRRRLMFWRKTQWVTS</sequence>
<dbReference type="EMBL" id="LATX01000766">
    <property type="protein sequence ID" value="KTB45132.1"/>
    <property type="molecule type" value="Genomic_DNA"/>
</dbReference>
<feature type="transmembrane region" description="Helical" evidence="2">
    <location>
        <begin position="6"/>
        <end position="28"/>
    </location>
</feature>
<feature type="compositionally biased region" description="Basic and acidic residues" evidence="1">
    <location>
        <begin position="316"/>
        <end position="325"/>
    </location>
</feature>
<keyword evidence="2" id="KW-1133">Transmembrane helix</keyword>
<feature type="compositionally biased region" description="Basic and acidic residues" evidence="1">
    <location>
        <begin position="465"/>
        <end position="476"/>
    </location>
</feature>
<feature type="region of interest" description="Disordered" evidence="1">
    <location>
        <begin position="206"/>
        <end position="247"/>
    </location>
</feature>
<accession>A0A0W0G9B9</accession>